<accession>A0A963YQJ6</accession>
<dbReference type="Proteomes" id="UP000708298">
    <property type="component" value="Unassembled WGS sequence"/>
</dbReference>
<dbReference type="InterPro" id="IPR018666">
    <property type="entry name" value="DUF2125"/>
</dbReference>
<gene>
    <name evidence="1" type="ORF">ASILVAE211_07995</name>
</gene>
<evidence type="ECO:0000313" key="1">
    <source>
        <dbReference type="EMBL" id="MCB8875119.1"/>
    </source>
</evidence>
<proteinExistence type="predicted"/>
<reference evidence="1" key="2">
    <citation type="submission" date="2021-01" db="EMBL/GenBank/DDBJ databases">
        <authorList>
            <person name="Mieszkin S."/>
            <person name="Pouder E."/>
            <person name="Alain K."/>
        </authorList>
    </citation>
    <scope>NUCLEOTIDE SEQUENCE</scope>
    <source>
        <strain evidence="1">HW T2.11</strain>
    </source>
</reference>
<dbReference type="EMBL" id="JAESVB010000003">
    <property type="protein sequence ID" value="MCB8875119.1"/>
    <property type="molecule type" value="Genomic_DNA"/>
</dbReference>
<evidence type="ECO:0000313" key="2">
    <source>
        <dbReference type="Proteomes" id="UP000708298"/>
    </source>
</evidence>
<protein>
    <submittedName>
        <fullName evidence="1">DUF2125 domain-containing protein</fullName>
    </submittedName>
</protein>
<keyword evidence="2" id="KW-1185">Reference proteome</keyword>
<dbReference type="Pfam" id="PF09898">
    <property type="entry name" value="DUF2125"/>
    <property type="match status" value="1"/>
</dbReference>
<comment type="caution">
    <text evidence="1">The sequence shown here is derived from an EMBL/GenBank/DDBJ whole genome shotgun (WGS) entry which is preliminary data.</text>
</comment>
<name>A0A963YQJ6_9PROT</name>
<dbReference type="AlphaFoldDB" id="A0A963YQJ6"/>
<sequence>MSKRRRFRRAFLVLIFLLLVLVGGWTGVWYLLAGRLADNLTAWESQAQAAGFVIRHDPPVRTGWPMAAGIRLTHVSVEADQAALPGGAVWQAAQVTLARDIRHSGDLFIGIDGRQSIALGHKPPVAFQAQKMAALAALLPDGRLGLIQGNASAILAAWPAGEGKVQPVSITAMAAALQADGPETVLAMQLQGIGLPRSHMGALGNPKFLSFDTVISGPSAAPQLALCAFTLEDGPLTLNATGRLALAARQKPKGLLSVSAKGLNVALEKLADEKVMTRAEARAMGAVAGLVMTADMPAALSLDDGLVRLGPIPLFRWPQ</sequence>
<reference evidence="1" key="1">
    <citation type="journal article" date="2021" name="Microorganisms">
        <title>Acidisoma silvae sp. nov. and Acidisomacellulosilytica sp. nov., Two Acidophilic Bacteria Isolated from Decaying Wood, Hydrolyzing Cellulose and Producing Poly-3-hydroxybutyrate.</title>
        <authorList>
            <person name="Mieszkin S."/>
            <person name="Pouder E."/>
            <person name="Uroz S."/>
            <person name="Simon-Colin C."/>
            <person name="Alain K."/>
        </authorList>
    </citation>
    <scope>NUCLEOTIDE SEQUENCE</scope>
    <source>
        <strain evidence="1">HW T2.11</strain>
    </source>
</reference>
<dbReference type="RefSeq" id="WP_227320793.1">
    <property type="nucleotide sequence ID" value="NZ_JAESVB010000003.1"/>
</dbReference>
<organism evidence="1 2">
    <name type="scientific">Acidisoma silvae</name>
    <dbReference type="NCBI Taxonomy" id="2802396"/>
    <lineage>
        <taxon>Bacteria</taxon>
        <taxon>Pseudomonadati</taxon>
        <taxon>Pseudomonadota</taxon>
        <taxon>Alphaproteobacteria</taxon>
        <taxon>Acetobacterales</taxon>
        <taxon>Acidocellaceae</taxon>
        <taxon>Acidisoma</taxon>
    </lineage>
</organism>